<evidence type="ECO:0000256" key="1">
    <source>
        <dbReference type="SAM" id="Phobius"/>
    </source>
</evidence>
<dbReference type="Pfam" id="PF03594">
    <property type="entry name" value="BenE"/>
    <property type="match status" value="1"/>
</dbReference>
<accession>A0A0W0XH96</accession>
<dbReference type="RefSeq" id="WP_025384945.1">
    <property type="nucleotide sequence ID" value="NZ_LCUA01000006.1"/>
</dbReference>
<feature type="transmembrane region" description="Helical" evidence="1">
    <location>
        <begin position="167"/>
        <end position="186"/>
    </location>
</feature>
<sequence>MFKYFSLPNLIAGFVGVMVGFTSSAVLIFQAAATVGATQAEISSWLLALSLCIAVTCIGLSLRYHLPILTGWSTPGAALLVTSLSGVSMPEAIGAFIFSAVLTLISGFTGLFEKIMSHIPHSLASAMLAGILLHFGMNVFTSMQHQFSLVIIMFIAYLIGKRLFPRYVIFLVFILGIITAWTQNLFHLNHFHFALSTPIFITPVFSPAILISIGLPLFIVTMTSQNIPGVAVLKANNYEPPVSSLITWIGLASLLLAPFGCYAINLAAITAAICTGKEADNNPATRYKATIFAGLCWLVIGLFGATVVTLFATFPQEFILTIAGLALFATIGNSLKTALEEESQREPALITMLVSASGMSLYGIGSAFWGLIAGVLSLALLNWHKKDPLAISAHLQKN</sequence>
<feature type="transmembrane region" description="Helical" evidence="1">
    <location>
        <begin position="7"/>
        <end position="30"/>
    </location>
</feature>
<dbReference type="PANTHER" id="PTHR30199:SF0">
    <property type="entry name" value="INNER MEMBRANE PROTEIN YDCO"/>
    <property type="match status" value="1"/>
</dbReference>
<dbReference type="Proteomes" id="UP000054858">
    <property type="component" value="Unassembled WGS sequence"/>
</dbReference>
<feature type="transmembrane region" description="Helical" evidence="1">
    <location>
        <begin position="119"/>
        <end position="137"/>
    </location>
</feature>
<feature type="transmembrane region" description="Helical" evidence="1">
    <location>
        <begin position="93"/>
        <end position="112"/>
    </location>
</feature>
<dbReference type="NCBIfam" id="TIGR00843">
    <property type="entry name" value="benE"/>
    <property type="match status" value="1"/>
</dbReference>
<feature type="transmembrane region" description="Helical" evidence="1">
    <location>
        <begin position="143"/>
        <end position="160"/>
    </location>
</feature>
<feature type="transmembrane region" description="Helical" evidence="1">
    <location>
        <begin position="245"/>
        <end position="269"/>
    </location>
</feature>
<feature type="transmembrane region" description="Helical" evidence="1">
    <location>
        <begin position="318"/>
        <end position="339"/>
    </location>
</feature>
<evidence type="ECO:0000313" key="2">
    <source>
        <dbReference type="EMBL" id="KTD43808.1"/>
    </source>
</evidence>
<reference evidence="2 3" key="1">
    <citation type="submission" date="2015-11" db="EMBL/GenBank/DDBJ databases">
        <title>Genomic analysis of 38 Legionella species identifies large and diverse effector repertoires.</title>
        <authorList>
            <person name="Burstein D."/>
            <person name="Amaro F."/>
            <person name="Zusman T."/>
            <person name="Lifshitz Z."/>
            <person name="Cohen O."/>
            <person name="Gilbert J.A."/>
            <person name="Pupko T."/>
            <person name="Shuman H.A."/>
            <person name="Segal G."/>
        </authorList>
    </citation>
    <scope>NUCLEOTIDE SEQUENCE [LARGE SCALE GENOMIC DNA]</scope>
    <source>
        <strain evidence="2 3">Oak Ridge-10</strain>
    </source>
</reference>
<keyword evidence="1" id="KW-0812">Transmembrane</keyword>
<dbReference type="PANTHER" id="PTHR30199">
    <property type="entry name" value="MFS FAMILY TRANSPORTER, PREDICTED SUBSTRATE BENZOATE"/>
    <property type="match status" value="1"/>
</dbReference>
<feature type="transmembrane region" description="Helical" evidence="1">
    <location>
        <begin position="42"/>
        <end position="62"/>
    </location>
</feature>
<keyword evidence="1" id="KW-1133">Transmembrane helix</keyword>
<protein>
    <submittedName>
        <fullName evidence="2">Inner membrane protein YdcO</fullName>
    </submittedName>
</protein>
<name>A0A0W0XH96_9GAMM</name>
<dbReference type="GO" id="GO:0005886">
    <property type="term" value="C:plasma membrane"/>
    <property type="evidence" value="ECO:0007669"/>
    <property type="project" value="TreeGrafter"/>
</dbReference>
<dbReference type="EMBL" id="LNYP01000006">
    <property type="protein sequence ID" value="KTD43808.1"/>
    <property type="molecule type" value="Genomic_DNA"/>
</dbReference>
<proteinExistence type="predicted"/>
<feature type="transmembrane region" description="Helical" evidence="1">
    <location>
        <begin position="359"/>
        <end position="381"/>
    </location>
</feature>
<keyword evidence="1" id="KW-0472">Membrane</keyword>
<dbReference type="PATRIC" id="fig|29423.5.peg.369"/>
<dbReference type="GO" id="GO:0042925">
    <property type="term" value="F:benzoate transmembrane transporter activity"/>
    <property type="evidence" value="ECO:0007669"/>
    <property type="project" value="InterPro"/>
</dbReference>
<evidence type="ECO:0000313" key="3">
    <source>
        <dbReference type="Proteomes" id="UP000054858"/>
    </source>
</evidence>
<dbReference type="AlphaFoldDB" id="A0A0W0XH96"/>
<feature type="transmembrane region" description="Helical" evidence="1">
    <location>
        <begin position="198"/>
        <end position="224"/>
    </location>
</feature>
<comment type="caution">
    <text evidence="2">The sequence shown here is derived from an EMBL/GenBank/DDBJ whole genome shotgun (WGS) entry which is preliminary data.</text>
</comment>
<dbReference type="InterPro" id="IPR004711">
    <property type="entry name" value="Benzoate_Transporter"/>
</dbReference>
<feature type="transmembrane region" description="Helical" evidence="1">
    <location>
        <begin position="289"/>
        <end position="311"/>
    </location>
</feature>
<organism evidence="2 3">
    <name type="scientific">Legionella oakridgensis</name>
    <dbReference type="NCBI Taxonomy" id="29423"/>
    <lineage>
        <taxon>Bacteria</taxon>
        <taxon>Pseudomonadati</taxon>
        <taxon>Pseudomonadota</taxon>
        <taxon>Gammaproteobacteria</taxon>
        <taxon>Legionellales</taxon>
        <taxon>Legionellaceae</taxon>
        <taxon>Legionella</taxon>
    </lineage>
</organism>
<gene>
    <name evidence="2" type="primary">ydcO</name>
    <name evidence="2" type="ORF">Loak_0358</name>
</gene>